<dbReference type="Pfam" id="PF04828">
    <property type="entry name" value="GFA"/>
    <property type="match status" value="1"/>
</dbReference>
<dbReference type="InterPro" id="IPR011057">
    <property type="entry name" value="Mss4-like_sf"/>
</dbReference>
<keyword evidence="3" id="KW-0862">Zinc</keyword>
<evidence type="ECO:0000256" key="4">
    <source>
        <dbReference type="ARBA" id="ARBA00023239"/>
    </source>
</evidence>
<name>R1H6G4_9GAMM</name>
<evidence type="ECO:0000256" key="2">
    <source>
        <dbReference type="ARBA" id="ARBA00022723"/>
    </source>
</evidence>
<evidence type="ECO:0000256" key="1">
    <source>
        <dbReference type="ARBA" id="ARBA00005495"/>
    </source>
</evidence>
<dbReference type="RefSeq" id="WP_005906762.1">
    <property type="nucleotide sequence ID" value="NZ_AQGQ01000140.1"/>
</dbReference>
<keyword evidence="2" id="KW-0479">Metal-binding</keyword>
<keyword evidence="7" id="KW-1185">Reference proteome</keyword>
<feature type="domain" description="CENP-V/GFA" evidence="5">
    <location>
        <begin position="4"/>
        <end position="119"/>
    </location>
</feature>
<dbReference type="OrthoDB" id="4188830at2"/>
<evidence type="ECO:0000259" key="5">
    <source>
        <dbReference type="PROSITE" id="PS51891"/>
    </source>
</evidence>
<organism evidence="6 7">
    <name type="scientific">Aeromonas molluscorum 848</name>
    <dbReference type="NCBI Taxonomy" id="1268236"/>
    <lineage>
        <taxon>Bacteria</taxon>
        <taxon>Pseudomonadati</taxon>
        <taxon>Pseudomonadota</taxon>
        <taxon>Gammaproteobacteria</taxon>
        <taxon>Aeromonadales</taxon>
        <taxon>Aeromonadaceae</taxon>
        <taxon>Aeromonas</taxon>
    </lineage>
</organism>
<sequence length="132" mass="14377">MKQLSSSCLCGAIVLRLPDAFDYMGHCHCGGCHKFSGADYATVGGLDADKVELMKGGAARALYQKSAEPQLAFCRHCGSSLYPLKRSSGKLNLRLSCLDEAPSMSPGFHLFVGSRAPWHEMNDTRPQFETHP</sequence>
<dbReference type="PATRIC" id="fig|1268236.3.peg.3216"/>
<keyword evidence="4" id="KW-0456">Lyase</keyword>
<dbReference type="EMBL" id="AQGQ01000140">
    <property type="protein sequence ID" value="EOD54039.1"/>
    <property type="molecule type" value="Genomic_DNA"/>
</dbReference>
<reference evidence="6 7" key="1">
    <citation type="journal article" date="2013" name="Genome Announc.">
        <title>Draft Genome Sequence of Aeromonas molluscorum Strain 848TT, Isolated from Bivalve Molluscs.</title>
        <authorList>
            <person name="Spataro N."/>
            <person name="Farfan M."/>
            <person name="Albarral V."/>
            <person name="Sanglas A."/>
            <person name="Loren J.G."/>
            <person name="Fuste M.C."/>
            <person name="Bosch E."/>
        </authorList>
    </citation>
    <scope>NUCLEOTIDE SEQUENCE [LARGE SCALE GENOMIC DNA]</scope>
    <source>
        <strain evidence="6 7">848</strain>
    </source>
</reference>
<dbReference type="GO" id="GO:0016846">
    <property type="term" value="F:carbon-sulfur lyase activity"/>
    <property type="evidence" value="ECO:0007669"/>
    <property type="project" value="InterPro"/>
</dbReference>
<dbReference type="AlphaFoldDB" id="R1H6G4"/>
<evidence type="ECO:0000313" key="7">
    <source>
        <dbReference type="Proteomes" id="UP000013526"/>
    </source>
</evidence>
<accession>R1H6G4</accession>
<evidence type="ECO:0000256" key="3">
    <source>
        <dbReference type="ARBA" id="ARBA00022833"/>
    </source>
</evidence>
<comment type="similarity">
    <text evidence="1">Belongs to the Gfa family.</text>
</comment>
<dbReference type="PANTHER" id="PTHR33337:SF40">
    <property type="entry name" value="CENP-V_GFA DOMAIN-CONTAINING PROTEIN-RELATED"/>
    <property type="match status" value="1"/>
</dbReference>
<protein>
    <submittedName>
        <fullName evidence="6">ADP-ribosylglycohydrolase family protein</fullName>
    </submittedName>
</protein>
<proteinExistence type="inferred from homology"/>
<dbReference type="Proteomes" id="UP000013526">
    <property type="component" value="Unassembled WGS sequence"/>
</dbReference>
<keyword evidence="6" id="KW-0378">Hydrolase</keyword>
<comment type="caution">
    <text evidence="6">The sequence shown here is derived from an EMBL/GenBank/DDBJ whole genome shotgun (WGS) entry which is preliminary data.</text>
</comment>
<evidence type="ECO:0000313" key="6">
    <source>
        <dbReference type="EMBL" id="EOD54039.1"/>
    </source>
</evidence>
<dbReference type="GO" id="GO:0046872">
    <property type="term" value="F:metal ion binding"/>
    <property type="evidence" value="ECO:0007669"/>
    <property type="project" value="UniProtKB-KW"/>
</dbReference>
<dbReference type="GO" id="GO:0016787">
    <property type="term" value="F:hydrolase activity"/>
    <property type="evidence" value="ECO:0007669"/>
    <property type="project" value="UniProtKB-KW"/>
</dbReference>
<dbReference type="InterPro" id="IPR006913">
    <property type="entry name" value="CENP-V/GFA"/>
</dbReference>
<dbReference type="PANTHER" id="PTHR33337">
    <property type="entry name" value="GFA DOMAIN-CONTAINING PROTEIN"/>
    <property type="match status" value="1"/>
</dbReference>
<dbReference type="PROSITE" id="PS51891">
    <property type="entry name" value="CENP_V_GFA"/>
    <property type="match status" value="1"/>
</dbReference>
<dbReference type="SUPFAM" id="SSF51316">
    <property type="entry name" value="Mss4-like"/>
    <property type="match status" value="1"/>
</dbReference>
<dbReference type="Gene3D" id="3.90.1590.10">
    <property type="entry name" value="glutathione-dependent formaldehyde- activating enzyme (gfa)"/>
    <property type="match status" value="1"/>
</dbReference>
<gene>
    <name evidence="6" type="ORF">G113_16435</name>
</gene>